<reference evidence="8" key="1">
    <citation type="journal article" date="2014" name="Front. Microbiol.">
        <title>High frequency of phylogenetically diverse reductive dehalogenase-homologous genes in deep subseafloor sedimentary metagenomes.</title>
        <authorList>
            <person name="Kawai M."/>
            <person name="Futagami T."/>
            <person name="Toyoda A."/>
            <person name="Takaki Y."/>
            <person name="Nishi S."/>
            <person name="Hori S."/>
            <person name="Arai W."/>
            <person name="Tsubouchi T."/>
            <person name="Morono Y."/>
            <person name="Uchiyama I."/>
            <person name="Ito T."/>
            <person name="Fujiyama A."/>
            <person name="Inagaki F."/>
            <person name="Takami H."/>
        </authorList>
    </citation>
    <scope>NUCLEOTIDE SEQUENCE</scope>
    <source>
        <strain evidence="8">Expedition CK06-06</strain>
    </source>
</reference>
<dbReference type="InterPro" id="IPR008858">
    <property type="entry name" value="TROVE_dom"/>
</dbReference>
<name>X0UDE2_9ZZZZ</name>
<organism evidence="8">
    <name type="scientific">marine sediment metagenome</name>
    <dbReference type="NCBI Taxonomy" id="412755"/>
    <lineage>
        <taxon>unclassified sequences</taxon>
        <taxon>metagenomes</taxon>
        <taxon>ecological metagenomes</taxon>
    </lineage>
</organism>
<evidence type="ECO:0000313" key="8">
    <source>
        <dbReference type="EMBL" id="GAF98417.1"/>
    </source>
</evidence>
<dbReference type="PANTHER" id="PTHR14202:SF0">
    <property type="entry name" value="RNA-BINDING PROTEIN RO60"/>
    <property type="match status" value="1"/>
</dbReference>
<keyword evidence="4" id="KW-0479">Metal-binding</keyword>
<evidence type="ECO:0000256" key="2">
    <source>
        <dbReference type="ARBA" id="ARBA00007814"/>
    </source>
</evidence>
<dbReference type="InterPro" id="IPR037214">
    <property type="entry name" value="TROVE_dom_sf"/>
</dbReference>
<evidence type="ECO:0000256" key="4">
    <source>
        <dbReference type="ARBA" id="ARBA00022723"/>
    </source>
</evidence>
<dbReference type="InterPro" id="IPR036465">
    <property type="entry name" value="vWFA_dom_sf"/>
</dbReference>
<sequence length="228" mass="25406">QSVQAHPDQIKNDAGGFTFAVDAWTKLDRFLILGNEKGSYYASEQRMTKKNYSNIVDLLKVDGKRVVDAIVTISDEGRAPKNAPAVFALAVASVFGDEETKAYANKAMPQVCRFSTDLYAWVNAVNELKNGKRGKGLLRAISRWYTDKGIGKIAYQICKYPGRQVDGNRWSHKDLLRLARVKPTSDKMNLVFRYAVHGVASEEDIANKVEFDRVKKPETAMGIGITEA</sequence>
<keyword evidence="5" id="KW-0694">RNA-binding</keyword>
<keyword evidence="6" id="KW-0687">Ribonucleoprotein</keyword>
<keyword evidence="3" id="KW-0963">Cytoplasm</keyword>
<dbReference type="PANTHER" id="PTHR14202">
    <property type="entry name" value="60 KDA RIBONUCLEOPROTEIN SSA/RO"/>
    <property type="match status" value="1"/>
</dbReference>
<comment type="caution">
    <text evidence="8">The sequence shown here is derived from an EMBL/GenBank/DDBJ whole genome shotgun (WGS) entry which is preliminary data.</text>
</comment>
<dbReference type="Gene3D" id="3.40.50.410">
    <property type="entry name" value="von Willebrand factor, type A domain"/>
    <property type="match status" value="1"/>
</dbReference>
<dbReference type="AlphaFoldDB" id="X0UDE2"/>
<proteinExistence type="inferred from homology"/>
<evidence type="ECO:0000256" key="5">
    <source>
        <dbReference type="ARBA" id="ARBA00022884"/>
    </source>
</evidence>
<dbReference type="PROSITE" id="PS50988">
    <property type="entry name" value="TROVE"/>
    <property type="match status" value="1"/>
</dbReference>
<protein>
    <recommendedName>
        <fullName evidence="7">TROVE domain-containing protein</fullName>
    </recommendedName>
</protein>
<dbReference type="GO" id="GO:0046872">
    <property type="term" value="F:metal ion binding"/>
    <property type="evidence" value="ECO:0007669"/>
    <property type="project" value="UniProtKB-KW"/>
</dbReference>
<gene>
    <name evidence="8" type="ORF">S01H1_21918</name>
</gene>
<dbReference type="GO" id="GO:0005737">
    <property type="term" value="C:cytoplasm"/>
    <property type="evidence" value="ECO:0007669"/>
    <property type="project" value="UniProtKB-SubCell"/>
</dbReference>
<evidence type="ECO:0000256" key="6">
    <source>
        <dbReference type="ARBA" id="ARBA00023274"/>
    </source>
</evidence>
<comment type="similarity">
    <text evidence="2">Belongs to the Ro 60 kDa family.</text>
</comment>
<feature type="domain" description="TROVE" evidence="7">
    <location>
        <begin position="10"/>
        <end position="228"/>
    </location>
</feature>
<dbReference type="EMBL" id="BARS01012256">
    <property type="protein sequence ID" value="GAF98417.1"/>
    <property type="molecule type" value="Genomic_DNA"/>
</dbReference>
<evidence type="ECO:0000259" key="7">
    <source>
        <dbReference type="PROSITE" id="PS50988"/>
    </source>
</evidence>
<comment type="subcellular location">
    <subcellularLocation>
        <location evidence="1">Cytoplasm</location>
    </subcellularLocation>
</comment>
<dbReference type="GO" id="GO:1990904">
    <property type="term" value="C:ribonucleoprotein complex"/>
    <property type="evidence" value="ECO:0007669"/>
    <property type="project" value="UniProtKB-KW"/>
</dbReference>
<feature type="non-terminal residue" evidence="8">
    <location>
        <position position="228"/>
    </location>
</feature>
<dbReference type="GO" id="GO:0003723">
    <property type="term" value="F:RNA binding"/>
    <property type="evidence" value="ECO:0007669"/>
    <property type="project" value="UniProtKB-KW"/>
</dbReference>
<evidence type="ECO:0000256" key="3">
    <source>
        <dbReference type="ARBA" id="ARBA00022490"/>
    </source>
</evidence>
<dbReference type="SUPFAM" id="SSF140864">
    <property type="entry name" value="TROVE domain-like"/>
    <property type="match status" value="1"/>
</dbReference>
<accession>X0UDE2</accession>
<feature type="non-terminal residue" evidence="8">
    <location>
        <position position="1"/>
    </location>
</feature>
<dbReference type="InterPro" id="IPR040322">
    <property type="entry name" value="TROVE2"/>
</dbReference>
<evidence type="ECO:0000256" key="1">
    <source>
        <dbReference type="ARBA" id="ARBA00004496"/>
    </source>
</evidence>
<dbReference type="Pfam" id="PF05731">
    <property type="entry name" value="TROVE"/>
    <property type="match status" value="1"/>
</dbReference>